<dbReference type="RefSeq" id="WP_011141283.1">
    <property type="nucleotide sequence ID" value="NC_005125.1"/>
</dbReference>
<dbReference type="KEGG" id="gvi:glr1283"/>
<dbReference type="GO" id="GO:0030151">
    <property type="term" value="F:molybdenum ion binding"/>
    <property type="evidence" value="ECO:0007669"/>
    <property type="project" value="InterPro"/>
</dbReference>
<dbReference type="InParanoid" id="Q7NL43"/>
<dbReference type="PANTHER" id="PTHR30212:SF2">
    <property type="entry name" value="PROTEIN YIIM"/>
    <property type="match status" value="1"/>
</dbReference>
<dbReference type="SUPFAM" id="SSF50800">
    <property type="entry name" value="PK beta-barrel domain-like"/>
    <property type="match status" value="1"/>
</dbReference>
<organism evidence="2 3">
    <name type="scientific">Gloeobacter violaceus (strain ATCC 29082 / PCC 7421)</name>
    <dbReference type="NCBI Taxonomy" id="251221"/>
    <lineage>
        <taxon>Bacteria</taxon>
        <taxon>Bacillati</taxon>
        <taxon>Cyanobacteriota</taxon>
        <taxon>Cyanophyceae</taxon>
        <taxon>Gloeobacterales</taxon>
        <taxon>Gloeobacteraceae</taxon>
        <taxon>Gloeobacter</taxon>
    </lineage>
</organism>
<gene>
    <name evidence="2" type="ordered locus">glr1283</name>
</gene>
<dbReference type="Pfam" id="PF03473">
    <property type="entry name" value="MOSC"/>
    <property type="match status" value="1"/>
</dbReference>
<dbReference type="GO" id="GO:0030170">
    <property type="term" value="F:pyridoxal phosphate binding"/>
    <property type="evidence" value="ECO:0007669"/>
    <property type="project" value="InterPro"/>
</dbReference>
<evidence type="ECO:0000259" key="1">
    <source>
        <dbReference type="PROSITE" id="PS51340"/>
    </source>
</evidence>
<dbReference type="InterPro" id="IPR011037">
    <property type="entry name" value="Pyrv_Knase-like_insert_dom_sf"/>
</dbReference>
<proteinExistence type="predicted"/>
<name>Q7NL43_GLOVI</name>
<dbReference type="InterPro" id="IPR052353">
    <property type="entry name" value="Benzoxazolinone_Detox_Enz"/>
</dbReference>
<dbReference type="EnsemblBacteria" id="BAC89224">
    <property type="protein sequence ID" value="BAC89224"/>
    <property type="gene ID" value="BAC89224"/>
</dbReference>
<sequence length="212" mass="23646">MQVISVNVGLPRQVEWRGRQVLTGIFKAPVAGRVAVRPLNLDGDGQADLSVHGGVDKAVYAYPAEHYDYWQHERNGQVLTWGMFGENLTTSGLSEADVHVGDRFRIGTVEVVVTQPRLPCYKLGIRFADPGIIGKFLASGRTGFYFAVEKAGEVGTGDAVERVYTDERQVSIADFVRLYAKGESEAHLLERLLQIEALPESWREYFARRFSV</sequence>
<dbReference type="PhylomeDB" id="Q7NL43"/>
<dbReference type="HOGENOM" id="CLU_082566_1_0_3"/>
<reference evidence="2 3" key="2">
    <citation type="journal article" date="2003" name="DNA Res.">
        <title>Complete genome structure of Gloeobacter violaceus PCC 7421, a cyanobacterium that lacks thylakoids (supplement).</title>
        <authorList>
            <person name="Nakamura Y."/>
            <person name="Kaneko T."/>
            <person name="Sato S."/>
            <person name="Mimuro M."/>
            <person name="Miyashita H."/>
            <person name="Tsuchiya T."/>
            <person name="Sasamoto S."/>
            <person name="Watanabe A."/>
            <person name="Kawashima K."/>
            <person name="Kishida Y."/>
            <person name="Kiyokawa C."/>
            <person name="Kohara M."/>
            <person name="Matsumoto M."/>
            <person name="Matsuno A."/>
            <person name="Nakazaki N."/>
            <person name="Shimpo S."/>
            <person name="Takeuchi C."/>
            <person name="Yamada M."/>
            <person name="Tabata S."/>
        </authorList>
    </citation>
    <scope>NUCLEOTIDE SEQUENCE [LARGE SCALE GENOMIC DNA]</scope>
    <source>
        <strain evidence="3">ATCC 29082 / PCC 7421</strain>
    </source>
</reference>
<dbReference type="Proteomes" id="UP000000557">
    <property type="component" value="Chromosome"/>
</dbReference>
<dbReference type="InterPro" id="IPR005302">
    <property type="entry name" value="MoCF_Sase_C"/>
</dbReference>
<dbReference type="InterPro" id="IPR005163">
    <property type="entry name" value="Tri_helical_YiiM-like"/>
</dbReference>
<feature type="domain" description="MOSC" evidence="1">
    <location>
        <begin position="28"/>
        <end position="163"/>
    </location>
</feature>
<evidence type="ECO:0000313" key="2">
    <source>
        <dbReference type="EMBL" id="BAC89224.1"/>
    </source>
</evidence>
<dbReference type="OrthoDB" id="9786134at2"/>
<protein>
    <submittedName>
        <fullName evidence="2">Glr1283 protein</fullName>
    </submittedName>
</protein>
<dbReference type="EMBL" id="BA000045">
    <property type="protein sequence ID" value="BAC89224.1"/>
    <property type="molecule type" value="Genomic_DNA"/>
</dbReference>
<dbReference type="eggNOG" id="COG2258">
    <property type="taxonomic scope" value="Bacteria"/>
</dbReference>
<dbReference type="AlphaFoldDB" id="Q7NL43"/>
<dbReference type="GO" id="GO:0005829">
    <property type="term" value="C:cytosol"/>
    <property type="evidence" value="ECO:0000318"/>
    <property type="project" value="GO_Central"/>
</dbReference>
<keyword evidence="3" id="KW-1185">Reference proteome</keyword>
<dbReference type="PANTHER" id="PTHR30212">
    <property type="entry name" value="PROTEIN YIIM"/>
    <property type="match status" value="1"/>
</dbReference>
<dbReference type="PROSITE" id="PS51340">
    <property type="entry name" value="MOSC"/>
    <property type="match status" value="1"/>
</dbReference>
<dbReference type="Pfam" id="PF03475">
    <property type="entry name" value="YiiM_3-alpha"/>
    <property type="match status" value="1"/>
</dbReference>
<dbReference type="PATRIC" id="fig|251221.4.peg.1305"/>
<evidence type="ECO:0000313" key="3">
    <source>
        <dbReference type="Proteomes" id="UP000000557"/>
    </source>
</evidence>
<accession>Q7NL43</accession>
<reference evidence="2 3" key="1">
    <citation type="journal article" date="2003" name="DNA Res.">
        <title>Complete genome structure of Gloeobacter violaceus PCC 7421, a cyanobacterium that lacks thylakoids.</title>
        <authorList>
            <person name="Nakamura Y."/>
            <person name="Kaneko T."/>
            <person name="Sato S."/>
            <person name="Mimuro M."/>
            <person name="Miyashita H."/>
            <person name="Tsuchiya T."/>
            <person name="Sasamoto S."/>
            <person name="Watanabe A."/>
            <person name="Kawashima K."/>
            <person name="Kishida Y."/>
            <person name="Kiyokawa C."/>
            <person name="Kohara M."/>
            <person name="Matsumoto M."/>
            <person name="Matsuno A."/>
            <person name="Nakazaki N."/>
            <person name="Shimpo S."/>
            <person name="Takeuchi C."/>
            <person name="Yamada M."/>
            <person name="Tabata S."/>
        </authorList>
    </citation>
    <scope>NUCLEOTIDE SEQUENCE [LARGE SCALE GENOMIC DNA]</scope>
    <source>
        <strain evidence="3">ATCC 29082 / PCC 7421</strain>
    </source>
</reference>
<dbReference type="GO" id="GO:0016491">
    <property type="term" value="F:oxidoreductase activity"/>
    <property type="evidence" value="ECO:0000318"/>
    <property type="project" value="GO_Central"/>
</dbReference>
<dbReference type="Gene3D" id="2.40.33.20">
    <property type="entry name" value="PK beta-barrel domain-like"/>
    <property type="match status" value="1"/>
</dbReference>